<keyword evidence="7" id="KW-0805">Transcription regulation</keyword>
<evidence type="ECO:0000256" key="15">
    <source>
        <dbReference type="ARBA" id="ARBA00066769"/>
    </source>
</evidence>
<comment type="similarity">
    <text evidence="13">Belongs to the uracil-DNA glycosylase (UDG) superfamily. TDG/mug family.</text>
</comment>
<comment type="subunit">
    <text evidence="14">Homodimer. Interacts with AICDA and GADD45A.</text>
</comment>
<keyword evidence="3" id="KW-0227">DNA damage</keyword>
<reference evidence="19 20" key="1">
    <citation type="journal article" date="2020" name="Microb. Genom.">
        <title>Genetic diversity of clinical and environmental Mucorales isolates obtained from an investigation of mucormycosis cases among solid organ transplant recipients.</title>
        <authorList>
            <person name="Nguyen M.H."/>
            <person name="Kaul D."/>
            <person name="Muto C."/>
            <person name="Cheng S.J."/>
            <person name="Richter R.A."/>
            <person name="Bruno V.M."/>
            <person name="Liu G."/>
            <person name="Beyhan S."/>
            <person name="Sundermann A.J."/>
            <person name="Mounaud S."/>
            <person name="Pasculle A.W."/>
            <person name="Nierman W.C."/>
            <person name="Driscoll E."/>
            <person name="Cumbie R."/>
            <person name="Clancy C.J."/>
            <person name="Dupont C.L."/>
        </authorList>
    </citation>
    <scope>NUCLEOTIDE SEQUENCE [LARGE SCALE GENOMIC DNA]</scope>
    <source>
        <strain evidence="19 20">GL24</strain>
    </source>
</reference>
<keyword evidence="5" id="KW-0832">Ubl conjugation</keyword>
<comment type="catalytic activity">
    <reaction evidence="12">
        <text>Hydrolyzes mismatched double-stranded DNA and polynucleotides, releasing free thymine.</text>
        <dbReference type="EC" id="3.2.2.29"/>
    </reaction>
</comment>
<evidence type="ECO:0000256" key="5">
    <source>
        <dbReference type="ARBA" id="ARBA00022843"/>
    </source>
</evidence>
<accession>A0A9P6YX47</accession>
<comment type="caution">
    <text evidence="19">The sequence shown here is derived from an EMBL/GenBank/DDBJ whole genome shotgun (WGS) entry which is preliminary data.</text>
</comment>
<evidence type="ECO:0000259" key="18">
    <source>
        <dbReference type="Pfam" id="PF03167"/>
    </source>
</evidence>
<evidence type="ECO:0000256" key="11">
    <source>
        <dbReference type="ARBA" id="ARBA00023242"/>
    </source>
</evidence>
<dbReference type="AlphaFoldDB" id="A0A9P6YX47"/>
<evidence type="ECO:0000256" key="2">
    <source>
        <dbReference type="ARBA" id="ARBA00022499"/>
    </source>
</evidence>
<keyword evidence="9" id="KW-0804">Transcription</keyword>
<dbReference type="InterPro" id="IPR015637">
    <property type="entry name" value="MUG/TDG"/>
</dbReference>
<evidence type="ECO:0000256" key="10">
    <source>
        <dbReference type="ARBA" id="ARBA00023204"/>
    </source>
</evidence>
<organism evidence="19 20">
    <name type="scientific">Rhizopus delemar</name>
    <dbReference type="NCBI Taxonomy" id="936053"/>
    <lineage>
        <taxon>Eukaryota</taxon>
        <taxon>Fungi</taxon>
        <taxon>Fungi incertae sedis</taxon>
        <taxon>Mucoromycota</taxon>
        <taxon>Mucoromycotina</taxon>
        <taxon>Mucoromycetes</taxon>
        <taxon>Mucorales</taxon>
        <taxon>Mucorineae</taxon>
        <taxon>Rhizopodaceae</taxon>
        <taxon>Rhizopus</taxon>
    </lineage>
</organism>
<dbReference type="CDD" id="cd10028">
    <property type="entry name" value="UDG-F2_TDG_MUG"/>
    <property type="match status" value="1"/>
</dbReference>
<keyword evidence="20" id="KW-1185">Reference proteome</keyword>
<evidence type="ECO:0000256" key="13">
    <source>
        <dbReference type="ARBA" id="ARBA00061261"/>
    </source>
</evidence>
<keyword evidence="4" id="KW-0378">Hydrolase</keyword>
<evidence type="ECO:0000256" key="16">
    <source>
        <dbReference type="ARBA" id="ARBA00071248"/>
    </source>
</evidence>
<evidence type="ECO:0000256" key="6">
    <source>
        <dbReference type="ARBA" id="ARBA00022853"/>
    </source>
</evidence>
<evidence type="ECO:0000256" key="7">
    <source>
        <dbReference type="ARBA" id="ARBA00023015"/>
    </source>
</evidence>
<gene>
    <name evidence="19" type="ORF">G6F50_009679</name>
</gene>
<dbReference type="GO" id="GO:0141016">
    <property type="term" value="F:G/T mismatch-specific thymine-DNA glycosylase activity"/>
    <property type="evidence" value="ECO:0007669"/>
    <property type="project" value="UniProtKB-EC"/>
</dbReference>
<dbReference type="GO" id="GO:0032183">
    <property type="term" value="F:SUMO binding"/>
    <property type="evidence" value="ECO:0007669"/>
    <property type="project" value="UniProtKB-ARBA"/>
</dbReference>
<proteinExistence type="inferred from homology"/>
<feature type="domain" description="Uracil-DNA glycosylase-like" evidence="18">
    <location>
        <begin position="32"/>
        <end position="196"/>
    </location>
</feature>
<dbReference type="GO" id="GO:0006285">
    <property type="term" value="P:base-excision repair, AP site formation"/>
    <property type="evidence" value="ECO:0007669"/>
    <property type="project" value="InterPro"/>
</dbReference>
<evidence type="ECO:0000256" key="4">
    <source>
        <dbReference type="ARBA" id="ARBA00022801"/>
    </source>
</evidence>
<evidence type="ECO:0000256" key="8">
    <source>
        <dbReference type="ARBA" id="ARBA00023159"/>
    </source>
</evidence>
<evidence type="ECO:0000256" key="9">
    <source>
        <dbReference type="ARBA" id="ARBA00023163"/>
    </source>
</evidence>
<evidence type="ECO:0000256" key="17">
    <source>
        <dbReference type="ARBA" id="ARBA00083221"/>
    </source>
</evidence>
<dbReference type="PANTHER" id="PTHR12159:SF9">
    <property type="entry name" value="G_T MISMATCH-SPECIFIC THYMINE DNA GLYCOSYLASE"/>
    <property type="match status" value="1"/>
</dbReference>
<dbReference type="SUPFAM" id="SSF52141">
    <property type="entry name" value="Uracil-DNA glycosylase-like"/>
    <property type="match status" value="1"/>
</dbReference>
<dbReference type="Proteomes" id="UP000740926">
    <property type="component" value="Unassembled WGS sequence"/>
</dbReference>
<dbReference type="EC" id="3.2.2.29" evidence="15"/>
<keyword evidence="6" id="KW-0156">Chromatin regulator</keyword>
<dbReference type="GO" id="GO:0040029">
    <property type="term" value="P:epigenetic regulation of gene expression"/>
    <property type="evidence" value="ECO:0007669"/>
    <property type="project" value="UniProtKB-ARBA"/>
</dbReference>
<keyword evidence="10" id="KW-0234">DNA repair</keyword>
<keyword evidence="2" id="KW-1017">Isopeptide bond</keyword>
<evidence type="ECO:0000256" key="14">
    <source>
        <dbReference type="ARBA" id="ARBA00064519"/>
    </source>
</evidence>
<protein>
    <recommendedName>
        <fullName evidence="16">G/T mismatch-specific thymine DNA glycosylase</fullName>
        <ecNumber evidence="15">3.2.2.29</ecNumber>
    </recommendedName>
    <alternativeName>
        <fullName evidence="17">Thymine-DNA glycosylase</fullName>
    </alternativeName>
</protein>
<dbReference type="FunFam" id="3.40.470.10:FF:000002">
    <property type="entry name" value="G/T mismatch-specific thymine DNA glycosylase"/>
    <property type="match status" value="1"/>
</dbReference>
<dbReference type="PANTHER" id="PTHR12159">
    <property type="entry name" value="G/T AND G/U MISMATCH-SPECIFIC DNA GLYCOSYLASE"/>
    <property type="match status" value="1"/>
</dbReference>
<name>A0A9P6YX47_9FUNG</name>
<comment type="subcellular location">
    <subcellularLocation>
        <location evidence="1">Nucleus</location>
    </subcellularLocation>
</comment>
<evidence type="ECO:0000256" key="1">
    <source>
        <dbReference type="ARBA" id="ARBA00004123"/>
    </source>
</evidence>
<dbReference type="GO" id="GO:0005654">
    <property type="term" value="C:nucleoplasm"/>
    <property type="evidence" value="ECO:0007669"/>
    <property type="project" value="UniProtKB-ARBA"/>
</dbReference>
<dbReference type="Pfam" id="PF03167">
    <property type="entry name" value="UDG"/>
    <property type="match status" value="1"/>
</dbReference>
<keyword evidence="8" id="KW-0010">Activator</keyword>
<evidence type="ECO:0000313" key="20">
    <source>
        <dbReference type="Proteomes" id="UP000740926"/>
    </source>
</evidence>
<sequence length="213" mass="24029">MIPTRTTRYSPYFKKPEVTPVPTLPDDKGVPDLLDYDLKVLFIGINPGLTSGAKGHHYASPTNHFWPSLSGSGLVDKKLTYIDDVDTPKLYRLGFTNLTPRTTRRMSDLTIAEQQEGIPILNSKIEEYRPRVACFIGKGIYEIYSKKKCPQLGLQTNTSIKWSNGEGETVVFVMPSTSGLVTAYKKPDRIRFFQELTEIVERQDKAFPPPSQN</sequence>
<evidence type="ECO:0000256" key="12">
    <source>
        <dbReference type="ARBA" id="ARBA00052915"/>
    </source>
</evidence>
<evidence type="ECO:0000313" key="19">
    <source>
        <dbReference type="EMBL" id="KAG1565856.1"/>
    </source>
</evidence>
<dbReference type="GO" id="GO:0003677">
    <property type="term" value="F:DNA binding"/>
    <property type="evidence" value="ECO:0007669"/>
    <property type="project" value="UniProtKB-ARBA"/>
</dbReference>
<dbReference type="EMBL" id="JAANIU010001948">
    <property type="protein sequence ID" value="KAG1565856.1"/>
    <property type="molecule type" value="Genomic_DNA"/>
</dbReference>
<dbReference type="InterPro" id="IPR005122">
    <property type="entry name" value="Uracil-DNA_glycosylase-like"/>
</dbReference>
<evidence type="ECO:0000256" key="3">
    <source>
        <dbReference type="ARBA" id="ARBA00022763"/>
    </source>
</evidence>
<dbReference type="GO" id="GO:0004844">
    <property type="term" value="F:uracil DNA N-glycosylase activity"/>
    <property type="evidence" value="ECO:0007669"/>
    <property type="project" value="TreeGrafter"/>
</dbReference>
<dbReference type="Gene3D" id="3.40.470.10">
    <property type="entry name" value="Uracil-DNA glycosylase-like domain"/>
    <property type="match status" value="1"/>
</dbReference>
<keyword evidence="11" id="KW-0539">Nucleus</keyword>
<dbReference type="InterPro" id="IPR036895">
    <property type="entry name" value="Uracil-DNA_glycosylase-like_sf"/>
</dbReference>